<accession>A0A371FFS3</accession>
<name>A0A371FFS3_MUCPR</name>
<evidence type="ECO:0000313" key="2">
    <source>
        <dbReference type="Proteomes" id="UP000257109"/>
    </source>
</evidence>
<feature type="non-terminal residue" evidence="1">
    <location>
        <position position="1"/>
    </location>
</feature>
<dbReference type="EMBL" id="QJKJ01009277">
    <property type="protein sequence ID" value="RDX77116.1"/>
    <property type="molecule type" value="Genomic_DNA"/>
</dbReference>
<protein>
    <submittedName>
        <fullName evidence="1">Uncharacterized protein</fullName>
    </submittedName>
</protein>
<comment type="caution">
    <text evidence="1">The sequence shown here is derived from an EMBL/GenBank/DDBJ whole genome shotgun (WGS) entry which is preliminary data.</text>
</comment>
<sequence length="98" mass="11418">MASMDTQKVTIVALILAKEVKCWWENKRQHLKAEAIGSKSMSQPSEEIIEKRCPSVRNTSFTFHRSNTSYKTLAITTYRMSPFELVKLKRQLEKLLEK</sequence>
<dbReference type="AlphaFoldDB" id="A0A371FFS3"/>
<evidence type="ECO:0000313" key="1">
    <source>
        <dbReference type="EMBL" id="RDX77116.1"/>
    </source>
</evidence>
<dbReference type="Proteomes" id="UP000257109">
    <property type="component" value="Unassembled WGS sequence"/>
</dbReference>
<organism evidence="1 2">
    <name type="scientific">Mucuna pruriens</name>
    <name type="common">Velvet bean</name>
    <name type="synonym">Dolichos pruriens</name>
    <dbReference type="NCBI Taxonomy" id="157652"/>
    <lineage>
        <taxon>Eukaryota</taxon>
        <taxon>Viridiplantae</taxon>
        <taxon>Streptophyta</taxon>
        <taxon>Embryophyta</taxon>
        <taxon>Tracheophyta</taxon>
        <taxon>Spermatophyta</taxon>
        <taxon>Magnoliopsida</taxon>
        <taxon>eudicotyledons</taxon>
        <taxon>Gunneridae</taxon>
        <taxon>Pentapetalae</taxon>
        <taxon>rosids</taxon>
        <taxon>fabids</taxon>
        <taxon>Fabales</taxon>
        <taxon>Fabaceae</taxon>
        <taxon>Papilionoideae</taxon>
        <taxon>50 kb inversion clade</taxon>
        <taxon>NPAAA clade</taxon>
        <taxon>indigoferoid/millettioid clade</taxon>
        <taxon>Phaseoleae</taxon>
        <taxon>Mucuna</taxon>
    </lineage>
</organism>
<gene>
    <name evidence="1" type="ORF">CR513_42821</name>
</gene>
<reference evidence="1" key="1">
    <citation type="submission" date="2018-05" db="EMBL/GenBank/DDBJ databases">
        <title>Draft genome of Mucuna pruriens seed.</title>
        <authorList>
            <person name="Nnadi N.E."/>
            <person name="Vos R."/>
            <person name="Hasami M.H."/>
            <person name="Devisetty U.K."/>
            <person name="Aguiy J.C."/>
        </authorList>
    </citation>
    <scope>NUCLEOTIDE SEQUENCE [LARGE SCALE GENOMIC DNA]</scope>
    <source>
        <strain evidence="1">JCA_2017</strain>
    </source>
</reference>
<keyword evidence="2" id="KW-1185">Reference proteome</keyword>
<proteinExistence type="predicted"/>